<protein>
    <submittedName>
        <fullName evidence="2">Uncharacterized protein</fullName>
    </submittedName>
</protein>
<organism evidence="2 3">
    <name type="scientific">Actinoplanes couchii</name>
    <dbReference type="NCBI Taxonomy" id="403638"/>
    <lineage>
        <taxon>Bacteria</taxon>
        <taxon>Bacillati</taxon>
        <taxon>Actinomycetota</taxon>
        <taxon>Actinomycetes</taxon>
        <taxon>Micromonosporales</taxon>
        <taxon>Micromonosporaceae</taxon>
        <taxon>Actinoplanes</taxon>
    </lineage>
</organism>
<gene>
    <name evidence="2" type="ORF">Aco03nite_051920</name>
</gene>
<accession>A0ABQ3XE63</accession>
<keyword evidence="3" id="KW-1185">Reference proteome</keyword>
<sequence length="95" mass="9872">MPIMVHAAAGAGLEENDTEKNDTGKNGTTEYGTARAIAPGDRSGVLHPENLVRYAATMHPLTGRQLLANEAIDEITRAFAGTARPDGDPAAATEA</sequence>
<name>A0ABQ3XE63_9ACTN</name>
<proteinExistence type="predicted"/>
<reference evidence="2 3" key="1">
    <citation type="submission" date="2021-01" db="EMBL/GenBank/DDBJ databases">
        <title>Whole genome shotgun sequence of Actinoplanes couchii NBRC 106145.</title>
        <authorList>
            <person name="Komaki H."/>
            <person name="Tamura T."/>
        </authorList>
    </citation>
    <scope>NUCLEOTIDE SEQUENCE [LARGE SCALE GENOMIC DNA]</scope>
    <source>
        <strain evidence="2 3">NBRC 106145</strain>
    </source>
</reference>
<comment type="caution">
    <text evidence="2">The sequence shown here is derived from an EMBL/GenBank/DDBJ whole genome shotgun (WGS) entry which is preliminary data.</text>
</comment>
<feature type="region of interest" description="Disordered" evidence="1">
    <location>
        <begin position="1"/>
        <end position="34"/>
    </location>
</feature>
<evidence type="ECO:0000313" key="3">
    <source>
        <dbReference type="Proteomes" id="UP000612282"/>
    </source>
</evidence>
<evidence type="ECO:0000256" key="1">
    <source>
        <dbReference type="SAM" id="MobiDB-lite"/>
    </source>
</evidence>
<dbReference type="Proteomes" id="UP000612282">
    <property type="component" value="Unassembled WGS sequence"/>
</dbReference>
<dbReference type="RefSeq" id="WP_203798733.1">
    <property type="nucleotide sequence ID" value="NZ_BAAAQE010000108.1"/>
</dbReference>
<dbReference type="EMBL" id="BOMG01000063">
    <property type="protein sequence ID" value="GID56788.1"/>
    <property type="molecule type" value="Genomic_DNA"/>
</dbReference>
<evidence type="ECO:0000313" key="2">
    <source>
        <dbReference type="EMBL" id="GID56788.1"/>
    </source>
</evidence>